<dbReference type="FunFam" id="3.40.50.970:FF:000007">
    <property type="entry name" value="Acetolactate synthase"/>
    <property type="match status" value="1"/>
</dbReference>
<dbReference type="Pfam" id="PF00205">
    <property type="entry name" value="TPP_enzyme_M"/>
    <property type="match status" value="1"/>
</dbReference>
<dbReference type="RefSeq" id="WP_204444669.1">
    <property type="nucleotide sequence ID" value="NZ_JACJKY010000004.1"/>
</dbReference>
<keyword evidence="8 12" id="KW-0460">Magnesium</keyword>
<dbReference type="InterPro" id="IPR012000">
    <property type="entry name" value="Thiamin_PyroP_enz_cen_dom"/>
</dbReference>
<evidence type="ECO:0000259" key="14">
    <source>
        <dbReference type="Pfam" id="PF02775"/>
    </source>
</evidence>
<gene>
    <name evidence="16" type="primary">ilvB</name>
    <name evidence="16" type="ORF">H6A12_03145</name>
</gene>
<dbReference type="InterPro" id="IPR039368">
    <property type="entry name" value="AHAS_TPP"/>
</dbReference>
<dbReference type="AlphaFoldDB" id="A0A939BDF1"/>
<dbReference type="Proteomes" id="UP000774750">
    <property type="component" value="Unassembled WGS sequence"/>
</dbReference>
<dbReference type="Gene3D" id="3.40.50.970">
    <property type="match status" value="2"/>
</dbReference>
<dbReference type="CDD" id="cd07035">
    <property type="entry name" value="TPP_PYR_POX_like"/>
    <property type="match status" value="1"/>
</dbReference>
<keyword evidence="6 12" id="KW-0808">Transferase</keyword>
<dbReference type="SUPFAM" id="SSF52518">
    <property type="entry name" value="Thiamin diphosphate-binding fold (THDP-binding)"/>
    <property type="match status" value="2"/>
</dbReference>
<evidence type="ECO:0000256" key="1">
    <source>
        <dbReference type="ARBA" id="ARBA00004974"/>
    </source>
</evidence>
<dbReference type="GO" id="GO:0009097">
    <property type="term" value="P:isoleucine biosynthetic process"/>
    <property type="evidence" value="ECO:0007669"/>
    <property type="project" value="TreeGrafter"/>
</dbReference>
<feature type="domain" description="Thiamine pyrophosphate enzyme central" evidence="13">
    <location>
        <begin position="191"/>
        <end position="325"/>
    </location>
</feature>
<evidence type="ECO:0000256" key="4">
    <source>
        <dbReference type="ARBA" id="ARBA00013145"/>
    </source>
</evidence>
<dbReference type="InterPro" id="IPR012846">
    <property type="entry name" value="Acetolactate_synth_lsu"/>
</dbReference>
<name>A0A939BDF1_9FIRM</name>
<dbReference type="GO" id="GO:0009099">
    <property type="term" value="P:L-valine biosynthetic process"/>
    <property type="evidence" value="ECO:0007669"/>
    <property type="project" value="TreeGrafter"/>
</dbReference>
<dbReference type="PANTHER" id="PTHR18968">
    <property type="entry name" value="THIAMINE PYROPHOSPHATE ENZYMES"/>
    <property type="match status" value="1"/>
</dbReference>
<evidence type="ECO:0000256" key="10">
    <source>
        <dbReference type="ARBA" id="ARBA00023304"/>
    </source>
</evidence>
<reference evidence="16" key="2">
    <citation type="journal article" date="2021" name="Sci. Rep.">
        <title>The distribution of antibiotic resistance genes in chicken gut microbiota commensals.</title>
        <authorList>
            <person name="Juricova H."/>
            <person name="Matiasovicova J."/>
            <person name="Kubasova T."/>
            <person name="Cejkova D."/>
            <person name="Rychlik I."/>
        </authorList>
    </citation>
    <scope>NUCLEOTIDE SEQUENCE</scope>
    <source>
        <strain evidence="16">An559</strain>
    </source>
</reference>
<dbReference type="GO" id="GO:0050660">
    <property type="term" value="F:flavin adenine dinucleotide binding"/>
    <property type="evidence" value="ECO:0007669"/>
    <property type="project" value="InterPro"/>
</dbReference>
<dbReference type="Pfam" id="PF02776">
    <property type="entry name" value="TPP_enzyme_N"/>
    <property type="match status" value="1"/>
</dbReference>
<accession>A0A939BDF1</accession>
<comment type="pathway">
    <text evidence="1 12">Amino-acid biosynthesis; L-isoleucine biosynthesis; L-isoleucine from 2-oxobutanoate: step 1/4.</text>
</comment>
<dbReference type="PANTHER" id="PTHR18968:SF13">
    <property type="entry name" value="ACETOLACTATE SYNTHASE CATALYTIC SUBUNIT, MITOCHONDRIAL"/>
    <property type="match status" value="1"/>
</dbReference>
<feature type="domain" description="Thiamine pyrophosphate enzyme N-terminal TPP-binding" evidence="15">
    <location>
        <begin position="4"/>
        <end position="119"/>
    </location>
</feature>
<dbReference type="FunFam" id="3.40.50.1220:FF:000008">
    <property type="entry name" value="Acetolactate synthase"/>
    <property type="match status" value="1"/>
</dbReference>
<dbReference type="InterPro" id="IPR045229">
    <property type="entry name" value="TPP_enz"/>
</dbReference>
<evidence type="ECO:0000259" key="15">
    <source>
        <dbReference type="Pfam" id="PF02776"/>
    </source>
</evidence>
<evidence type="ECO:0000313" key="16">
    <source>
        <dbReference type="EMBL" id="MBM6920155.1"/>
    </source>
</evidence>
<comment type="caution">
    <text evidence="16">The sequence shown here is derived from an EMBL/GenBank/DDBJ whole genome shotgun (WGS) entry which is preliminary data.</text>
</comment>
<dbReference type="InterPro" id="IPR029035">
    <property type="entry name" value="DHS-like_NAD/FAD-binding_dom"/>
</dbReference>
<keyword evidence="5 12" id="KW-0028">Amino-acid biosynthesis</keyword>
<comment type="similarity">
    <text evidence="3 12">Belongs to the TPP enzyme family.</text>
</comment>
<evidence type="ECO:0000256" key="12">
    <source>
        <dbReference type="RuleBase" id="RU003591"/>
    </source>
</evidence>
<dbReference type="GO" id="GO:0000287">
    <property type="term" value="F:magnesium ion binding"/>
    <property type="evidence" value="ECO:0007669"/>
    <property type="project" value="UniProtKB-UniRule"/>
</dbReference>
<evidence type="ECO:0000256" key="8">
    <source>
        <dbReference type="ARBA" id="ARBA00022842"/>
    </source>
</evidence>
<dbReference type="InterPro" id="IPR012001">
    <property type="entry name" value="Thiamin_PyroP_enz_TPP-bd_dom"/>
</dbReference>
<evidence type="ECO:0000256" key="3">
    <source>
        <dbReference type="ARBA" id="ARBA00007812"/>
    </source>
</evidence>
<dbReference type="GO" id="GO:0005948">
    <property type="term" value="C:acetolactate synthase complex"/>
    <property type="evidence" value="ECO:0007669"/>
    <property type="project" value="TreeGrafter"/>
</dbReference>
<dbReference type="EC" id="2.2.1.6" evidence="4 12"/>
<sequence>MMLSGADIVVKTLIEQGCDVVFGYPGGQILNVYDSLYRYQSEITHILTAHEQGAAHAADGYARATGKVGVVIATSGPGATNLVTGIATAYLDSIPMVAITGNVMTSQTGTDSFQEIDITGVTLPITKHNFVVSRVEELADTIREAFSLAVSGRPGPILIDIPKDIQVASCEYEPKPAVQPEPRMPAKDIRIEEAVACLKESRRPFLYFGGGLIQADAEDELLTLAEKLDAPIGCSLMGISGVCTDHPRFLGMQGMHGHYASSMAMHHADCILSLGVRFNDRVTGNREKFAKGAKIIHIDIDGSELCKTVSPAHALRGDIKLTLQKMIAMLDKTTHPDWWETIRALRETEEETLDHREGMTPRNVMLTVNRHLRANTPVATDVGQHQMWAAQSLRFQHKRRFISSGGLGTMGFGIGAAMGAQIGTGERTVLVTGDGSFGMCLQELATAVSYRLPVVIVLLNNGVLGMVRQWQTLFFDRHYSNTVLDRKTDFVKLIQAFGGDGMRVSTPEALDEALTKAFSADGPYLIECMIDKDEFVLPMLPPGGSMDDIIVKAGV</sequence>
<dbReference type="InterPro" id="IPR029061">
    <property type="entry name" value="THDP-binding"/>
</dbReference>
<evidence type="ECO:0000256" key="7">
    <source>
        <dbReference type="ARBA" id="ARBA00022723"/>
    </source>
</evidence>
<dbReference type="CDD" id="cd02015">
    <property type="entry name" value="TPP_AHAS"/>
    <property type="match status" value="1"/>
</dbReference>
<comment type="pathway">
    <text evidence="2 12">Amino-acid biosynthesis; L-valine biosynthesis; L-valine from pyruvate: step 1/4.</text>
</comment>
<evidence type="ECO:0000256" key="11">
    <source>
        <dbReference type="ARBA" id="ARBA00048670"/>
    </source>
</evidence>
<dbReference type="SUPFAM" id="SSF52467">
    <property type="entry name" value="DHS-like NAD/FAD-binding domain"/>
    <property type="match status" value="1"/>
</dbReference>
<dbReference type="EMBL" id="JACJKY010000004">
    <property type="protein sequence ID" value="MBM6920155.1"/>
    <property type="molecule type" value="Genomic_DNA"/>
</dbReference>
<dbReference type="GO" id="GO:0003984">
    <property type="term" value="F:acetolactate synthase activity"/>
    <property type="evidence" value="ECO:0007669"/>
    <property type="project" value="UniProtKB-EC"/>
</dbReference>
<feature type="domain" description="Thiamine pyrophosphate enzyme TPP-binding" evidence="14">
    <location>
        <begin position="381"/>
        <end position="528"/>
    </location>
</feature>
<proteinExistence type="inferred from homology"/>
<comment type="catalytic activity">
    <reaction evidence="11 12">
        <text>2 pyruvate + H(+) = (2S)-2-acetolactate + CO2</text>
        <dbReference type="Rhea" id="RHEA:25249"/>
        <dbReference type="ChEBI" id="CHEBI:15361"/>
        <dbReference type="ChEBI" id="CHEBI:15378"/>
        <dbReference type="ChEBI" id="CHEBI:16526"/>
        <dbReference type="ChEBI" id="CHEBI:58476"/>
        <dbReference type="EC" id="2.2.1.6"/>
    </reaction>
</comment>
<evidence type="ECO:0000313" key="17">
    <source>
        <dbReference type="Proteomes" id="UP000774750"/>
    </source>
</evidence>
<dbReference type="Pfam" id="PF02775">
    <property type="entry name" value="TPP_enzyme_C"/>
    <property type="match status" value="1"/>
</dbReference>
<dbReference type="GO" id="GO:0030976">
    <property type="term" value="F:thiamine pyrophosphate binding"/>
    <property type="evidence" value="ECO:0007669"/>
    <property type="project" value="UniProtKB-UniRule"/>
</dbReference>
<evidence type="ECO:0000256" key="5">
    <source>
        <dbReference type="ARBA" id="ARBA00022605"/>
    </source>
</evidence>
<reference evidence="16" key="1">
    <citation type="submission" date="2020-08" db="EMBL/GenBank/DDBJ databases">
        <authorList>
            <person name="Cejkova D."/>
            <person name="Kubasova T."/>
            <person name="Jahodarova E."/>
            <person name="Rychlik I."/>
        </authorList>
    </citation>
    <scope>NUCLEOTIDE SEQUENCE</scope>
    <source>
        <strain evidence="16">An559</strain>
    </source>
</reference>
<dbReference type="InterPro" id="IPR011766">
    <property type="entry name" value="TPP_enzyme_TPP-bd"/>
</dbReference>
<comment type="cofactor">
    <cofactor evidence="12">
        <name>thiamine diphosphate</name>
        <dbReference type="ChEBI" id="CHEBI:58937"/>
    </cofactor>
    <text evidence="12">Binds 1 thiamine pyrophosphate per subunit.</text>
</comment>
<keyword evidence="7 12" id="KW-0479">Metal-binding</keyword>
<evidence type="ECO:0000256" key="2">
    <source>
        <dbReference type="ARBA" id="ARBA00005025"/>
    </source>
</evidence>
<evidence type="ECO:0000256" key="9">
    <source>
        <dbReference type="ARBA" id="ARBA00023052"/>
    </source>
</evidence>
<keyword evidence="17" id="KW-1185">Reference proteome</keyword>
<dbReference type="Gene3D" id="3.40.50.1220">
    <property type="entry name" value="TPP-binding domain"/>
    <property type="match status" value="1"/>
</dbReference>
<comment type="cofactor">
    <cofactor evidence="12">
        <name>Mg(2+)</name>
        <dbReference type="ChEBI" id="CHEBI:18420"/>
    </cofactor>
    <text evidence="12">Binds 1 Mg(2+) ion per subunit.</text>
</comment>
<keyword evidence="10 12" id="KW-0100">Branched-chain amino acid biosynthesis</keyword>
<organism evidence="16 17">
    <name type="scientific">Merdimmobilis hominis</name>
    <dbReference type="NCBI Taxonomy" id="2897707"/>
    <lineage>
        <taxon>Bacteria</taxon>
        <taxon>Bacillati</taxon>
        <taxon>Bacillota</taxon>
        <taxon>Clostridia</taxon>
        <taxon>Eubacteriales</taxon>
        <taxon>Oscillospiraceae</taxon>
        <taxon>Merdimmobilis</taxon>
    </lineage>
</organism>
<evidence type="ECO:0000259" key="13">
    <source>
        <dbReference type="Pfam" id="PF00205"/>
    </source>
</evidence>
<protein>
    <recommendedName>
        <fullName evidence="4 12">Acetolactate synthase</fullName>
        <ecNumber evidence="4 12">2.2.1.6</ecNumber>
    </recommendedName>
</protein>
<dbReference type="NCBIfam" id="TIGR00118">
    <property type="entry name" value="acolac_lg"/>
    <property type="match status" value="1"/>
</dbReference>
<evidence type="ECO:0000256" key="6">
    <source>
        <dbReference type="ARBA" id="ARBA00022679"/>
    </source>
</evidence>
<keyword evidence="9 12" id="KW-0786">Thiamine pyrophosphate</keyword>